<comment type="function">
    <text evidence="8">Catalytic subunit of RNase HII, an endonuclease that specifically degrades the RNA of RNA:DNA hybrids. Participates in DNA replication, possibly by mediating the removal of lagging-strand Okazaki fragment RNA primers during DNA replication. Mediates the excision of single ribonucleotides from DNA:RNA duplexes.</text>
</comment>
<dbReference type="EC" id="3.1.26.4" evidence="10"/>
<comment type="cofactor">
    <cofactor evidence="9">
        <name>Mn(2+)</name>
        <dbReference type="ChEBI" id="CHEBI:29035"/>
    </cofactor>
    <cofactor evidence="9">
        <name>Mg(2+)</name>
        <dbReference type="ChEBI" id="CHEBI:18420"/>
    </cofactor>
    <text evidence="9">Manganese or magnesium. Binds 1 divalent metal ion per monomer in the absence of substrate. May bind a second metal ion after substrate binding.</text>
</comment>
<evidence type="ECO:0000256" key="5">
    <source>
        <dbReference type="ARBA" id="ARBA00022723"/>
    </source>
</evidence>
<evidence type="ECO:0000313" key="12">
    <source>
        <dbReference type="EMBL" id="EEZ97514.1"/>
    </source>
</evidence>
<evidence type="ECO:0000256" key="3">
    <source>
        <dbReference type="ARBA" id="ARBA00007058"/>
    </source>
</evidence>
<evidence type="ECO:0000256" key="6">
    <source>
        <dbReference type="ARBA" id="ARBA00022759"/>
    </source>
</evidence>
<dbReference type="Proteomes" id="UP000007266">
    <property type="component" value="Unassembled WGS sequence"/>
</dbReference>
<dbReference type="InterPro" id="IPR023160">
    <property type="entry name" value="RNase_HII_hlx-loop-hlx_cap_dom"/>
</dbReference>
<dbReference type="GO" id="GO:0003723">
    <property type="term" value="F:RNA binding"/>
    <property type="evidence" value="ECO:0007669"/>
    <property type="project" value="UniProtKB-UniRule"/>
</dbReference>
<name>D6X470_TRICA</name>
<dbReference type="FunFam" id="3.30.420.10:FF:000016">
    <property type="entry name" value="Ribonuclease"/>
    <property type="match status" value="1"/>
</dbReference>
<accession>D6X470</accession>
<dbReference type="HOGENOM" id="CLU_036532_0_3_1"/>
<dbReference type="Pfam" id="PF01351">
    <property type="entry name" value="RNase_HII"/>
    <property type="match status" value="1"/>
</dbReference>
<dbReference type="PANTHER" id="PTHR10954:SF7">
    <property type="entry name" value="RIBONUCLEASE H2 SUBUNIT A"/>
    <property type="match status" value="1"/>
</dbReference>
<dbReference type="InterPro" id="IPR001352">
    <property type="entry name" value="RNase_HII/HIII"/>
</dbReference>
<evidence type="ECO:0000256" key="1">
    <source>
        <dbReference type="ARBA" id="ARBA00000077"/>
    </source>
</evidence>
<dbReference type="GO" id="GO:0004523">
    <property type="term" value="F:RNA-DNA hybrid ribonuclease activity"/>
    <property type="evidence" value="ECO:0000318"/>
    <property type="project" value="GO_Central"/>
</dbReference>
<organism evidence="12 13">
    <name type="scientific">Tribolium castaneum</name>
    <name type="common">Red flour beetle</name>
    <dbReference type="NCBI Taxonomy" id="7070"/>
    <lineage>
        <taxon>Eukaryota</taxon>
        <taxon>Metazoa</taxon>
        <taxon>Ecdysozoa</taxon>
        <taxon>Arthropoda</taxon>
        <taxon>Hexapoda</taxon>
        <taxon>Insecta</taxon>
        <taxon>Pterygota</taxon>
        <taxon>Neoptera</taxon>
        <taxon>Endopterygota</taxon>
        <taxon>Coleoptera</taxon>
        <taxon>Polyphaga</taxon>
        <taxon>Cucujiformia</taxon>
        <taxon>Tenebrionidae</taxon>
        <taxon>Tenebrionidae incertae sedis</taxon>
        <taxon>Tribolium</taxon>
    </lineage>
</organism>
<dbReference type="GO" id="GO:0043137">
    <property type="term" value="P:DNA replication, removal of RNA primer"/>
    <property type="evidence" value="ECO:0000318"/>
    <property type="project" value="GO_Central"/>
</dbReference>
<dbReference type="FunFam" id="1.10.10.460:FF:000001">
    <property type="entry name" value="Ribonuclease"/>
    <property type="match status" value="1"/>
</dbReference>
<dbReference type="eggNOG" id="KOG2299">
    <property type="taxonomic scope" value="Eukaryota"/>
</dbReference>
<comment type="similarity">
    <text evidence="3">Belongs to the RNase HII family. Eukaryotic subfamily.</text>
</comment>
<comment type="cofactor">
    <cofactor evidence="2">
        <name>Mg(2+)</name>
        <dbReference type="ChEBI" id="CHEBI:18420"/>
    </cofactor>
</comment>
<dbReference type="Gene3D" id="1.10.10.460">
    <property type="entry name" value="Ribonuclease hii. Domain 2"/>
    <property type="match status" value="1"/>
</dbReference>
<gene>
    <name evidence="12" type="primary">AUGUSTUS-3.0.2_11359</name>
    <name evidence="12" type="ORF">TcasGA2_TC011359</name>
</gene>
<dbReference type="GO" id="GO:0032299">
    <property type="term" value="C:ribonuclease H2 complex"/>
    <property type="evidence" value="ECO:0000318"/>
    <property type="project" value="GO_Central"/>
</dbReference>
<feature type="domain" description="RNase H type-2" evidence="11">
    <location>
        <begin position="37"/>
        <end position="259"/>
    </location>
</feature>
<feature type="binding site" evidence="9">
    <location>
        <position position="44"/>
    </location>
    <ligand>
        <name>a divalent metal cation</name>
        <dbReference type="ChEBI" id="CHEBI:60240"/>
    </ligand>
</feature>
<dbReference type="InterPro" id="IPR024567">
    <property type="entry name" value="RNase_HII/HIII_dom"/>
</dbReference>
<dbReference type="InterPro" id="IPR036397">
    <property type="entry name" value="RNaseH_sf"/>
</dbReference>
<dbReference type="SUPFAM" id="SSF53098">
    <property type="entry name" value="Ribonuclease H-like"/>
    <property type="match status" value="1"/>
</dbReference>
<keyword evidence="13" id="KW-1185">Reference proteome</keyword>
<evidence type="ECO:0000256" key="9">
    <source>
        <dbReference type="PROSITE-ProRule" id="PRU01319"/>
    </source>
</evidence>
<keyword evidence="4 9" id="KW-0540">Nuclease</keyword>
<dbReference type="PROSITE" id="PS51975">
    <property type="entry name" value="RNASE_H_2"/>
    <property type="match status" value="1"/>
</dbReference>
<keyword evidence="6 9" id="KW-0255">Endonuclease</keyword>
<feature type="binding site" evidence="9">
    <location>
        <position position="43"/>
    </location>
    <ligand>
        <name>a divalent metal cation</name>
        <dbReference type="ChEBI" id="CHEBI:60240"/>
    </ligand>
</feature>
<comment type="catalytic activity">
    <reaction evidence="1 9 10">
        <text>Endonucleolytic cleavage to 5'-phosphomonoester.</text>
        <dbReference type="EC" id="3.1.26.4"/>
    </reaction>
</comment>
<dbReference type="GO" id="GO:0006298">
    <property type="term" value="P:mismatch repair"/>
    <property type="evidence" value="ECO:0000318"/>
    <property type="project" value="GO_Central"/>
</dbReference>
<evidence type="ECO:0000313" key="13">
    <source>
        <dbReference type="Proteomes" id="UP000007266"/>
    </source>
</evidence>
<dbReference type="Gene3D" id="3.30.420.10">
    <property type="entry name" value="Ribonuclease H-like superfamily/Ribonuclease H"/>
    <property type="match status" value="1"/>
</dbReference>
<evidence type="ECO:0000256" key="10">
    <source>
        <dbReference type="RuleBase" id="RU003515"/>
    </source>
</evidence>
<sequence length="306" mass="33846">MQKIDDLETLRSFLASKDNTVNNVYFSDVPQVCKDFPCILGIDEAGRGPVLGPMVYGTAFCPLNEATLPDSLGCADSKALNEESRDVIFSKICANRKMGWGVEVIAPNSICNSMLSRQKYSLNQVSMDAAINLIKMALKGGVNLSHVYVDTVGPPEKYQAYLKSLFPNVGVTVAKKADSTFPIVSAASICAKVTRDYALKGWGFGEGLQAGHEEFGSGYPGDPNTKKFLQNYRDPVFGYPHLVRFSWSTASEALKEAYHVDWEENEEVIPIGNTSITEFFKMTKNRGARSLHDFFTTRCLSRKVEF</sequence>
<keyword evidence="5 9" id="KW-0479">Metal-binding</keyword>
<dbReference type="OrthoDB" id="7462577at2759"/>
<dbReference type="AlphaFoldDB" id="D6X470"/>
<dbReference type="PhylomeDB" id="D6X470"/>
<dbReference type="GO" id="GO:0046872">
    <property type="term" value="F:metal ion binding"/>
    <property type="evidence" value="ECO:0007669"/>
    <property type="project" value="UniProtKB-KW"/>
</dbReference>
<evidence type="ECO:0000256" key="4">
    <source>
        <dbReference type="ARBA" id="ARBA00022722"/>
    </source>
</evidence>
<dbReference type="STRING" id="7070.D6X470"/>
<dbReference type="InterPro" id="IPR012337">
    <property type="entry name" value="RNaseH-like_sf"/>
</dbReference>
<dbReference type="KEGG" id="tca:655176"/>
<dbReference type="InterPro" id="IPR004649">
    <property type="entry name" value="RNase_H2_suA"/>
</dbReference>
<evidence type="ECO:0000256" key="8">
    <source>
        <dbReference type="ARBA" id="ARBA00024981"/>
    </source>
</evidence>
<keyword evidence="7 9" id="KW-0378">Hydrolase</keyword>
<dbReference type="OMA" id="REECRFF"/>
<reference evidence="12 13" key="1">
    <citation type="journal article" date="2008" name="Nature">
        <title>The genome of the model beetle and pest Tribolium castaneum.</title>
        <authorList>
            <consortium name="Tribolium Genome Sequencing Consortium"/>
            <person name="Richards S."/>
            <person name="Gibbs R.A."/>
            <person name="Weinstock G.M."/>
            <person name="Brown S.J."/>
            <person name="Denell R."/>
            <person name="Beeman R.W."/>
            <person name="Gibbs R."/>
            <person name="Beeman R.W."/>
            <person name="Brown S.J."/>
            <person name="Bucher G."/>
            <person name="Friedrich M."/>
            <person name="Grimmelikhuijzen C.J."/>
            <person name="Klingler M."/>
            <person name="Lorenzen M."/>
            <person name="Richards S."/>
            <person name="Roth S."/>
            <person name="Schroder R."/>
            <person name="Tautz D."/>
            <person name="Zdobnov E.M."/>
            <person name="Muzny D."/>
            <person name="Gibbs R.A."/>
            <person name="Weinstock G.M."/>
            <person name="Attaway T."/>
            <person name="Bell S."/>
            <person name="Buhay C.J."/>
            <person name="Chandrabose M.N."/>
            <person name="Chavez D."/>
            <person name="Clerk-Blankenburg K.P."/>
            <person name="Cree A."/>
            <person name="Dao M."/>
            <person name="Davis C."/>
            <person name="Chacko J."/>
            <person name="Dinh H."/>
            <person name="Dugan-Rocha S."/>
            <person name="Fowler G."/>
            <person name="Garner T.T."/>
            <person name="Garnes J."/>
            <person name="Gnirke A."/>
            <person name="Hawes A."/>
            <person name="Hernandez J."/>
            <person name="Hines S."/>
            <person name="Holder M."/>
            <person name="Hume J."/>
            <person name="Jhangiani S.N."/>
            <person name="Joshi V."/>
            <person name="Khan Z.M."/>
            <person name="Jackson L."/>
            <person name="Kovar C."/>
            <person name="Kowis A."/>
            <person name="Lee S."/>
            <person name="Lewis L.R."/>
            <person name="Margolis J."/>
            <person name="Morgan M."/>
            <person name="Nazareth L.V."/>
            <person name="Nguyen N."/>
            <person name="Okwuonu G."/>
            <person name="Parker D."/>
            <person name="Richards S."/>
            <person name="Ruiz S.J."/>
            <person name="Santibanez J."/>
            <person name="Savard J."/>
            <person name="Scherer S.E."/>
            <person name="Schneider B."/>
            <person name="Sodergren E."/>
            <person name="Tautz D."/>
            <person name="Vattahil S."/>
            <person name="Villasana D."/>
            <person name="White C.S."/>
            <person name="Wright R."/>
            <person name="Park Y."/>
            <person name="Beeman R.W."/>
            <person name="Lord J."/>
            <person name="Oppert B."/>
            <person name="Lorenzen M."/>
            <person name="Brown S."/>
            <person name="Wang L."/>
            <person name="Savard J."/>
            <person name="Tautz D."/>
            <person name="Richards S."/>
            <person name="Weinstock G."/>
            <person name="Gibbs R.A."/>
            <person name="Liu Y."/>
            <person name="Worley K."/>
            <person name="Weinstock G."/>
            <person name="Elsik C.G."/>
            <person name="Reese J.T."/>
            <person name="Elhaik E."/>
            <person name="Landan G."/>
            <person name="Graur D."/>
            <person name="Arensburger P."/>
            <person name="Atkinson P."/>
            <person name="Beeman R.W."/>
            <person name="Beidler J."/>
            <person name="Brown S.J."/>
            <person name="Demuth J.P."/>
            <person name="Drury D.W."/>
            <person name="Du Y.Z."/>
            <person name="Fujiwara H."/>
            <person name="Lorenzen M."/>
            <person name="Maselli V."/>
            <person name="Osanai M."/>
            <person name="Park Y."/>
            <person name="Robertson H.M."/>
            <person name="Tu Z."/>
            <person name="Wang J.J."/>
            <person name="Wang S."/>
            <person name="Richards S."/>
            <person name="Song H."/>
            <person name="Zhang L."/>
            <person name="Sodergren E."/>
            <person name="Werner D."/>
            <person name="Stanke M."/>
            <person name="Morgenstern B."/>
            <person name="Solovyev V."/>
            <person name="Kosarev P."/>
            <person name="Brown G."/>
            <person name="Chen H.C."/>
            <person name="Ermolaeva O."/>
            <person name="Hlavina W."/>
            <person name="Kapustin Y."/>
            <person name="Kiryutin B."/>
            <person name="Kitts P."/>
            <person name="Maglott D."/>
            <person name="Pruitt K."/>
            <person name="Sapojnikov V."/>
            <person name="Souvorov A."/>
            <person name="Mackey A.J."/>
            <person name="Waterhouse R.M."/>
            <person name="Wyder S."/>
            <person name="Zdobnov E.M."/>
            <person name="Zdobnov E.M."/>
            <person name="Wyder S."/>
            <person name="Kriventseva E.V."/>
            <person name="Kadowaki T."/>
            <person name="Bork P."/>
            <person name="Aranda M."/>
            <person name="Bao R."/>
            <person name="Beermann A."/>
            <person name="Berns N."/>
            <person name="Bolognesi R."/>
            <person name="Bonneton F."/>
            <person name="Bopp D."/>
            <person name="Brown S.J."/>
            <person name="Bucher G."/>
            <person name="Butts T."/>
            <person name="Chaumot A."/>
            <person name="Denell R.E."/>
            <person name="Ferrier D.E."/>
            <person name="Friedrich M."/>
            <person name="Gordon C.M."/>
            <person name="Jindra M."/>
            <person name="Klingler M."/>
            <person name="Lan Q."/>
            <person name="Lattorff H.M."/>
            <person name="Laudet V."/>
            <person name="von Levetsow C."/>
            <person name="Liu Z."/>
            <person name="Lutz R."/>
            <person name="Lynch J.A."/>
            <person name="da Fonseca R.N."/>
            <person name="Posnien N."/>
            <person name="Reuter R."/>
            <person name="Roth S."/>
            <person name="Savard J."/>
            <person name="Schinko J.B."/>
            <person name="Schmitt C."/>
            <person name="Schoppmeier M."/>
            <person name="Schroder R."/>
            <person name="Shippy T.D."/>
            <person name="Simonnet F."/>
            <person name="Marques-Souza H."/>
            <person name="Tautz D."/>
            <person name="Tomoyasu Y."/>
            <person name="Trauner J."/>
            <person name="Van der Zee M."/>
            <person name="Vervoort M."/>
            <person name="Wittkopp N."/>
            <person name="Wimmer E.A."/>
            <person name="Yang X."/>
            <person name="Jones A.K."/>
            <person name="Sattelle D.B."/>
            <person name="Ebert P.R."/>
            <person name="Nelson D."/>
            <person name="Scott J.G."/>
            <person name="Beeman R.W."/>
            <person name="Muthukrishnan S."/>
            <person name="Kramer K.J."/>
            <person name="Arakane Y."/>
            <person name="Beeman R.W."/>
            <person name="Zhu Q."/>
            <person name="Hogenkamp D."/>
            <person name="Dixit R."/>
            <person name="Oppert B."/>
            <person name="Jiang H."/>
            <person name="Zou Z."/>
            <person name="Marshall J."/>
            <person name="Elpidina E."/>
            <person name="Vinokurov K."/>
            <person name="Oppert C."/>
            <person name="Zou Z."/>
            <person name="Evans J."/>
            <person name="Lu Z."/>
            <person name="Zhao P."/>
            <person name="Sumathipala N."/>
            <person name="Altincicek B."/>
            <person name="Vilcinskas A."/>
            <person name="Williams M."/>
            <person name="Hultmark D."/>
            <person name="Hetru C."/>
            <person name="Jiang H."/>
            <person name="Grimmelikhuijzen C.J."/>
            <person name="Hauser F."/>
            <person name="Cazzamali G."/>
            <person name="Williamson M."/>
            <person name="Park Y."/>
            <person name="Li B."/>
            <person name="Tanaka Y."/>
            <person name="Predel R."/>
            <person name="Neupert S."/>
            <person name="Schachtner J."/>
            <person name="Verleyen P."/>
            <person name="Raible F."/>
            <person name="Bork P."/>
            <person name="Friedrich M."/>
            <person name="Walden K.K."/>
            <person name="Robertson H.M."/>
            <person name="Angeli S."/>
            <person name="Foret S."/>
            <person name="Bucher G."/>
            <person name="Schuetz S."/>
            <person name="Maleszka R."/>
            <person name="Wimmer E.A."/>
            <person name="Beeman R.W."/>
            <person name="Lorenzen M."/>
            <person name="Tomoyasu Y."/>
            <person name="Miller S.C."/>
            <person name="Grossmann D."/>
            <person name="Bucher G."/>
        </authorList>
    </citation>
    <scope>NUCLEOTIDE SEQUENCE [LARGE SCALE GENOMIC DNA]</scope>
    <source>
        <strain evidence="12 13">Georgia GA2</strain>
    </source>
</reference>
<dbReference type="EMBL" id="KQ971410">
    <property type="protein sequence ID" value="EEZ97514.1"/>
    <property type="molecule type" value="Genomic_DNA"/>
</dbReference>
<dbReference type="PANTHER" id="PTHR10954">
    <property type="entry name" value="RIBONUCLEASE H2 SUBUNIT A"/>
    <property type="match status" value="1"/>
</dbReference>
<proteinExistence type="inferred from homology"/>
<dbReference type="CDD" id="cd07181">
    <property type="entry name" value="RNase_HII_eukaryota_like"/>
    <property type="match status" value="1"/>
</dbReference>
<reference evidence="12 13" key="2">
    <citation type="journal article" date="2010" name="Nucleic Acids Res.">
        <title>BeetleBase in 2010: revisions to provide comprehensive genomic information for Tribolium castaneum.</title>
        <authorList>
            <person name="Kim H.S."/>
            <person name="Murphy T."/>
            <person name="Xia J."/>
            <person name="Caragea D."/>
            <person name="Park Y."/>
            <person name="Beeman R.W."/>
            <person name="Lorenzen M.D."/>
            <person name="Butcher S."/>
            <person name="Manak J.R."/>
            <person name="Brown S.J."/>
        </authorList>
    </citation>
    <scope>NUCLEOTIDE SEQUENCE [LARGE SCALE GENOMIC DNA]</scope>
    <source>
        <strain evidence="12 13">Georgia GA2</strain>
    </source>
</reference>
<feature type="binding site" evidence="9">
    <location>
        <position position="150"/>
    </location>
    <ligand>
        <name>a divalent metal cation</name>
        <dbReference type="ChEBI" id="CHEBI:60240"/>
    </ligand>
</feature>
<comment type="function">
    <text evidence="10">Endonuclease that specifically degrades the RNA of RNA-DNA hybrids.</text>
</comment>
<evidence type="ECO:0000256" key="7">
    <source>
        <dbReference type="ARBA" id="ARBA00022801"/>
    </source>
</evidence>
<dbReference type="NCBIfam" id="TIGR00729">
    <property type="entry name" value="ribonuclease HII"/>
    <property type="match status" value="1"/>
</dbReference>
<evidence type="ECO:0000259" key="11">
    <source>
        <dbReference type="PROSITE" id="PS51975"/>
    </source>
</evidence>
<evidence type="ECO:0000256" key="2">
    <source>
        <dbReference type="ARBA" id="ARBA00001946"/>
    </source>
</evidence>
<protein>
    <recommendedName>
        <fullName evidence="10">Ribonuclease</fullName>
        <ecNumber evidence="10">3.1.26.4</ecNumber>
    </recommendedName>
</protein>